<keyword evidence="5 13" id="KW-0285">Flavoprotein</keyword>
<comment type="similarity">
    <text evidence="3 13">Belongs to the protoporphyrinogen/coproporphyrinogen oxidase family. Protoporphyrinogen oxidase subfamily.</text>
</comment>
<evidence type="ECO:0000256" key="8">
    <source>
        <dbReference type="ARBA" id="ARBA00023128"/>
    </source>
</evidence>
<evidence type="ECO:0000256" key="10">
    <source>
        <dbReference type="ARBA" id="ARBA00023244"/>
    </source>
</evidence>
<dbReference type="KEGG" id="kaf:KAFR_0G02770"/>
<dbReference type="FunFam" id="3.50.50.60:FF:000276">
    <property type="entry name" value="Protoporphyrinogen oxidase"/>
    <property type="match status" value="1"/>
</dbReference>
<evidence type="ECO:0000256" key="4">
    <source>
        <dbReference type="ARBA" id="ARBA00012867"/>
    </source>
</evidence>
<evidence type="ECO:0000256" key="2">
    <source>
        <dbReference type="ARBA" id="ARBA00005073"/>
    </source>
</evidence>
<keyword evidence="10 13" id="KW-0627">Porphyrin biosynthesis</keyword>
<dbReference type="Proteomes" id="UP000005220">
    <property type="component" value="Chromosome 7"/>
</dbReference>
<dbReference type="GeneID" id="13887287"/>
<dbReference type="Pfam" id="PF01593">
    <property type="entry name" value="Amino_oxidase"/>
    <property type="match status" value="1"/>
</dbReference>
<evidence type="ECO:0000256" key="1">
    <source>
        <dbReference type="ARBA" id="ARBA00002600"/>
    </source>
</evidence>
<sequence>MLSELKKLPVNSKVGVVGSGVAGLTFTYFLHKLRPDVNVKLFDAQQRTGGWIHSCNVDTLSGGSKVMLEKGPRTLRGVSDGTVLIIDSLMNLGGSDKIKCITKDSSANKKFILSPDDKLVQVPDSIGSFGKFCMSPLSKGFLTGIGFEWARKSKRDDVDESVESFVKRRYGSQAISDNLMSALYHGIYADDVSTLSAKRIMRKSYDDELKFGSFFKAYLRRSKMKKGLSECLKEYCHVFNKDTKELMELSNTLKKYPMIGLSKGLETFPNMIREEISKSSNVEIITDKRINRINRLKNNKIELKDKNGVIDTFDHVRVTLTPPKILELLPTSYKEIRNKLIEIESNTVILINFYLEDKNIIPKEYSSFGYLIPKSNKNDEKVLGVIFDSVIEQNFQPLFADNGDKLLSKRDYTKMTVMLGGHLLNDVDGKAQIPEDPQKVIERVKDALQRHIKNITREDLNRGLWQYTVAEDCLPRFNVGYDALAQEIEREVLTRFHGNVSLGGMGFSTGPGIPDVIVDGFKDSVELSQK</sequence>
<dbReference type="HOGENOM" id="CLU_009629_1_2_1"/>
<evidence type="ECO:0000313" key="15">
    <source>
        <dbReference type="EMBL" id="CCF59308.1"/>
    </source>
</evidence>
<evidence type="ECO:0000256" key="11">
    <source>
        <dbReference type="ARBA" id="ARBA00044160"/>
    </source>
</evidence>
<evidence type="ECO:0000256" key="3">
    <source>
        <dbReference type="ARBA" id="ARBA00010551"/>
    </source>
</evidence>
<gene>
    <name evidence="15" type="primary">KAFR0G02770</name>
    <name evidence="15" type="ORF">KAFR_0G02770</name>
</gene>
<name>H2AY58_KAZAF</name>
<dbReference type="GO" id="GO:0005743">
    <property type="term" value="C:mitochondrial inner membrane"/>
    <property type="evidence" value="ECO:0007669"/>
    <property type="project" value="UniProtKB-SubCell"/>
</dbReference>
<evidence type="ECO:0000256" key="6">
    <source>
        <dbReference type="ARBA" id="ARBA00022827"/>
    </source>
</evidence>
<comment type="pathway">
    <text evidence="2 13">Porphyrin-containing compound metabolism; protoporphyrin-IX biosynthesis; protoporphyrin-IX from protoporphyrinogen-IX: step 1/1.</text>
</comment>
<dbReference type="RefSeq" id="XP_003958443.1">
    <property type="nucleotide sequence ID" value="XM_003958394.1"/>
</dbReference>
<dbReference type="InterPro" id="IPR050464">
    <property type="entry name" value="Zeta_carotene_desat/Oxidored"/>
</dbReference>
<keyword evidence="16" id="KW-1185">Reference proteome</keyword>
<keyword evidence="9 13" id="KW-0350">Heme biosynthesis</keyword>
<organism evidence="15 16">
    <name type="scientific">Kazachstania africana (strain ATCC 22294 / BCRC 22015 / CBS 2517 / CECT 1963 / NBRC 1671 / NRRL Y-8276)</name>
    <name type="common">Yeast</name>
    <name type="synonym">Kluyveromyces africanus</name>
    <dbReference type="NCBI Taxonomy" id="1071382"/>
    <lineage>
        <taxon>Eukaryota</taxon>
        <taxon>Fungi</taxon>
        <taxon>Dikarya</taxon>
        <taxon>Ascomycota</taxon>
        <taxon>Saccharomycotina</taxon>
        <taxon>Saccharomycetes</taxon>
        <taxon>Saccharomycetales</taxon>
        <taxon>Saccharomycetaceae</taxon>
        <taxon>Kazachstania</taxon>
    </lineage>
</organism>
<proteinExistence type="inferred from homology"/>
<dbReference type="PANTHER" id="PTHR42923">
    <property type="entry name" value="PROTOPORPHYRINOGEN OXIDASE"/>
    <property type="match status" value="1"/>
</dbReference>
<dbReference type="GO" id="GO:0004729">
    <property type="term" value="F:oxygen-dependent protoporphyrinogen oxidase activity"/>
    <property type="evidence" value="ECO:0007669"/>
    <property type="project" value="UniProtKB-UniRule"/>
</dbReference>
<dbReference type="EMBL" id="HE650827">
    <property type="protein sequence ID" value="CCF59308.1"/>
    <property type="molecule type" value="Genomic_DNA"/>
</dbReference>
<evidence type="ECO:0000313" key="16">
    <source>
        <dbReference type="Proteomes" id="UP000005220"/>
    </source>
</evidence>
<dbReference type="eggNOG" id="KOG1276">
    <property type="taxonomic scope" value="Eukaryota"/>
</dbReference>
<evidence type="ECO:0000256" key="5">
    <source>
        <dbReference type="ARBA" id="ARBA00022630"/>
    </source>
</evidence>
<dbReference type="Gene3D" id="3.50.50.60">
    <property type="entry name" value="FAD/NAD(P)-binding domain"/>
    <property type="match status" value="1"/>
</dbReference>
<dbReference type="UniPathway" id="UPA00251">
    <property type="reaction ID" value="UER00324"/>
</dbReference>
<dbReference type="STRING" id="1071382.H2AY58"/>
<feature type="domain" description="Amine oxidase" evidence="14">
    <location>
        <begin position="22"/>
        <end position="453"/>
    </location>
</feature>
<dbReference type="NCBIfam" id="TIGR00562">
    <property type="entry name" value="proto_IX_ox"/>
    <property type="match status" value="1"/>
</dbReference>
<evidence type="ECO:0000256" key="7">
    <source>
        <dbReference type="ARBA" id="ARBA00023002"/>
    </source>
</evidence>
<dbReference type="GO" id="GO:0006782">
    <property type="term" value="P:protoporphyrinogen IX biosynthetic process"/>
    <property type="evidence" value="ECO:0007669"/>
    <property type="project" value="UniProtKB-UniRule"/>
</dbReference>
<evidence type="ECO:0000256" key="12">
    <source>
        <dbReference type="ARBA" id="ARBA00047554"/>
    </source>
</evidence>
<keyword evidence="7 13" id="KW-0560">Oxidoreductase</keyword>
<evidence type="ECO:0000256" key="13">
    <source>
        <dbReference type="RuleBase" id="RU367069"/>
    </source>
</evidence>
<dbReference type="OrthoDB" id="438553at2759"/>
<evidence type="ECO:0000259" key="14">
    <source>
        <dbReference type="Pfam" id="PF01593"/>
    </source>
</evidence>
<dbReference type="InterPro" id="IPR002937">
    <property type="entry name" value="Amino_oxidase"/>
</dbReference>
<dbReference type="SUPFAM" id="SSF51905">
    <property type="entry name" value="FAD/NAD(P)-binding domain"/>
    <property type="match status" value="1"/>
</dbReference>
<dbReference type="AlphaFoldDB" id="H2AY58"/>
<reference evidence="15 16" key="1">
    <citation type="journal article" date="2011" name="Proc. Natl. Acad. Sci. U.S.A.">
        <title>Evolutionary erosion of yeast sex chromosomes by mating-type switching accidents.</title>
        <authorList>
            <person name="Gordon J.L."/>
            <person name="Armisen D."/>
            <person name="Proux-Wera E."/>
            <person name="Oheigeartaigh S.S."/>
            <person name="Byrne K.P."/>
            <person name="Wolfe K.H."/>
        </authorList>
    </citation>
    <scope>NUCLEOTIDE SEQUENCE [LARGE SCALE GENOMIC DNA]</scope>
    <source>
        <strain evidence="16">ATCC 22294 / BCRC 22015 / CBS 2517 / CECT 1963 / NBRC 1671 / NRRL Y-8276</strain>
    </source>
</reference>
<dbReference type="EC" id="1.3.3.4" evidence="4 13"/>
<keyword evidence="8" id="KW-0496">Mitochondrion</keyword>
<comment type="cofactor">
    <cofactor evidence="13">
        <name>FAD</name>
        <dbReference type="ChEBI" id="CHEBI:57692"/>
    </cofactor>
    <text evidence="13">Binds 1 FAD per subunit.</text>
</comment>
<keyword evidence="6 13" id="KW-0274">FAD</keyword>
<evidence type="ECO:0000256" key="9">
    <source>
        <dbReference type="ARBA" id="ARBA00023133"/>
    </source>
</evidence>
<dbReference type="InterPro" id="IPR004572">
    <property type="entry name" value="Protoporphyrinogen_oxidase"/>
</dbReference>
<protein>
    <recommendedName>
        <fullName evidence="11 13">Protoporphyrinogen oxidase</fullName>
        <ecNumber evidence="4 13">1.3.3.4</ecNumber>
    </recommendedName>
</protein>
<comment type="function">
    <text evidence="1 13">Catalyzes the 6-electron oxidation of protoporphyrinogen-IX to form protoporphyrin-IX.</text>
</comment>
<dbReference type="PANTHER" id="PTHR42923:SF3">
    <property type="entry name" value="PROTOPORPHYRINOGEN OXIDASE"/>
    <property type="match status" value="1"/>
</dbReference>
<dbReference type="SUPFAM" id="SSF54373">
    <property type="entry name" value="FAD-linked reductases, C-terminal domain"/>
    <property type="match status" value="1"/>
</dbReference>
<dbReference type="FunCoup" id="H2AY58">
    <property type="interactions" value="534"/>
</dbReference>
<comment type="subcellular location">
    <subcellularLocation>
        <location evidence="13">Mitochondrion inner membrane</location>
    </subcellularLocation>
</comment>
<dbReference type="InParanoid" id="H2AY58"/>
<dbReference type="InterPro" id="IPR036188">
    <property type="entry name" value="FAD/NAD-bd_sf"/>
</dbReference>
<comment type="catalytic activity">
    <reaction evidence="12 13">
        <text>protoporphyrinogen IX + 3 O2 = protoporphyrin IX + 3 H2O2</text>
        <dbReference type="Rhea" id="RHEA:25576"/>
        <dbReference type="ChEBI" id="CHEBI:15379"/>
        <dbReference type="ChEBI" id="CHEBI:16240"/>
        <dbReference type="ChEBI" id="CHEBI:57306"/>
        <dbReference type="ChEBI" id="CHEBI:57307"/>
        <dbReference type="EC" id="1.3.3.4"/>
    </reaction>
</comment>
<accession>H2AY58</accession>